<dbReference type="STRING" id="89187.ISM_08975"/>
<dbReference type="InterPro" id="IPR042252">
    <property type="entry name" value="MtfA_N"/>
</dbReference>
<name>A3SM37_ROSNI</name>
<dbReference type="SUPFAM" id="SSF55486">
    <property type="entry name" value="Metalloproteases ('zincins'), catalytic domain"/>
    <property type="match status" value="1"/>
</dbReference>
<comment type="caution">
    <text evidence="1">The sequence shown here is derived from an EMBL/GenBank/DDBJ whole genome shotgun (WGS) entry which is preliminary data.</text>
</comment>
<keyword evidence="2" id="KW-1185">Reference proteome</keyword>
<dbReference type="GO" id="GO:0004177">
    <property type="term" value="F:aminopeptidase activity"/>
    <property type="evidence" value="ECO:0007669"/>
    <property type="project" value="TreeGrafter"/>
</dbReference>
<dbReference type="PANTHER" id="PTHR30164">
    <property type="entry name" value="MTFA PEPTIDASE"/>
    <property type="match status" value="1"/>
</dbReference>
<dbReference type="EMBL" id="AALY01000001">
    <property type="protein sequence ID" value="EAP78418.1"/>
    <property type="molecule type" value="Genomic_DNA"/>
</dbReference>
<dbReference type="eggNOG" id="COG3228">
    <property type="taxonomic scope" value="Bacteria"/>
</dbReference>
<organism evidence="1 2">
    <name type="scientific">Roseovarius nubinhibens (strain ATCC BAA-591 / DSM 15170 / ISM)</name>
    <dbReference type="NCBI Taxonomy" id="89187"/>
    <lineage>
        <taxon>Bacteria</taxon>
        <taxon>Pseudomonadati</taxon>
        <taxon>Pseudomonadota</taxon>
        <taxon>Alphaproteobacteria</taxon>
        <taxon>Rhodobacterales</taxon>
        <taxon>Roseobacteraceae</taxon>
        <taxon>Roseovarius</taxon>
    </lineage>
</organism>
<reference evidence="1 2" key="1">
    <citation type="submission" date="2005-12" db="EMBL/GenBank/DDBJ databases">
        <authorList>
            <person name="Moran M.A."/>
            <person name="Ferriera S."/>
            <person name="Johnson J."/>
            <person name="Kravitz S."/>
            <person name="Halpern A."/>
            <person name="Remington K."/>
            <person name="Beeson K."/>
            <person name="Tran B."/>
            <person name="Rogers Y.-H."/>
            <person name="Friedman R."/>
            <person name="Venter J.C."/>
        </authorList>
    </citation>
    <scope>NUCLEOTIDE SEQUENCE [LARGE SCALE GENOMIC DNA]</scope>
    <source>
        <strain evidence="2">ATCC BAA-591 / DSM 15170 / ISM</strain>
    </source>
</reference>
<dbReference type="GO" id="GO:0008237">
    <property type="term" value="F:metallopeptidase activity"/>
    <property type="evidence" value="ECO:0007669"/>
    <property type="project" value="InterPro"/>
</dbReference>
<dbReference type="PANTHER" id="PTHR30164:SF2">
    <property type="entry name" value="PROTEIN MTFA"/>
    <property type="match status" value="1"/>
</dbReference>
<protein>
    <recommendedName>
        <fullName evidence="3">Zinc-dependent peptidase</fullName>
    </recommendedName>
</protein>
<dbReference type="CDD" id="cd20169">
    <property type="entry name" value="Peptidase_M90_mtfA"/>
    <property type="match status" value="1"/>
</dbReference>
<sequence>MSTLIVLILLSLPVLVGLSLWRSGQRQARHRQDLIEAGLRPDQRQAILAAVPLIARLPEDLRPMLEGRVALFLEQVAFVGCDGLEVSEEMRLSIAAQACLIPLASDLWYEELTTVLVYPGAFRSRMVSRDGYVVREEEVVRLGESWSRGQVVLSWADVAAGAADPEDGRNVVLHEFAHQFDDLSGDTNGVPVLAEGQSFEEWERVFLRAYMRLRRRAETGRASVLDTYGAQSHEEFFAVAIEAFFERPGDLREDEPELYAQLSELLKLDPVSWR</sequence>
<evidence type="ECO:0000313" key="2">
    <source>
        <dbReference type="Proteomes" id="UP000005954"/>
    </source>
</evidence>
<dbReference type="Pfam" id="PF06167">
    <property type="entry name" value="Peptidase_M90"/>
    <property type="match status" value="1"/>
</dbReference>
<dbReference type="InterPro" id="IPR024079">
    <property type="entry name" value="MetalloPept_cat_dom_sf"/>
</dbReference>
<dbReference type="AlphaFoldDB" id="A3SM37"/>
<gene>
    <name evidence="1" type="ORF">ISM_08975</name>
</gene>
<accession>A3SM37</accession>
<evidence type="ECO:0008006" key="3">
    <source>
        <dbReference type="Google" id="ProtNLM"/>
    </source>
</evidence>
<evidence type="ECO:0000313" key="1">
    <source>
        <dbReference type="EMBL" id="EAP78418.1"/>
    </source>
</evidence>
<dbReference type="InterPro" id="IPR010384">
    <property type="entry name" value="MtfA_fam"/>
</dbReference>
<dbReference type="RefSeq" id="WP_009813817.1">
    <property type="nucleotide sequence ID" value="NZ_CH724156.1"/>
</dbReference>
<proteinExistence type="predicted"/>
<dbReference type="Gene3D" id="3.40.390.10">
    <property type="entry name" value="Collagenase (Catalytic Domain)"/>
    <property type="match status" value="1"/>
</dbReference>
<dbReference type="Proteomes" id="UP000005954">
    <property type="component" value="Unassembled WGS sequence"/>
</dbReference>
<dbReference type="HOGENOM" id="CLU_063037_0_1_5"/>
<dbReference type="Gene3D" id="1.10.472.150">
    <property type="entry name" value="Glucose-regulated metallo-peptidase M90, N-terminal domain"/>
    <property type="match status" value="1"/>
</dbReference>
<dbReference type="GO" id="GO:0005829">
    <property type="term" value="C:cytosol"/>
    <property type="evidence" value="ECO:0007669"/>
    <property type="project" value="TreeGrafter"/>
</dbReference>